<protein>
    <submittedName>
        <fullName evidence="1">Uncharacterized protein</fullName>
    </submittedName>
</protein>
<keyword evidence="2" id="KW-1185">Reference proteome</keyword>
<dbReference type="EMBL" id="KQ947422">
    <property type="protein sequence ID" value="KUJ13307.1"/>
    <property type="molecule type" value="Genomic_DNA"/>
</dbReference>
<accession>A0A194X0B2</accession>
<reference evidence="1 2" key="1">
    <citation type="submission" date="2015-10" db="EMBL/GenBank/DDBJ databases">
        <title>Full genome of DAOMC 229536 Phialocephala scopiformis, a fungal endophyte of spruce producing the potent anti-insectan compound rugulosin.</title>
        <authorList>
            <consortium name="DOE Joint Genome Institute"/>
            <person name="Walker A.K."/>
            <person name="Frasz S.L."/>
            <person name="Seifert K.A."/>
            <person name="Miller J.D."/>
            <person name="Mondo S.J."/>
            <person name="Labutti K."/>
            <person name="Lipzen A."/>
            <person name="Dockter R."/>
            <person name="Kennedy M."/>
            <person name="Grigoriev I.V."/>
            <person name="Spatafora J.W."/>
        </authorList>
    </citation>
    <scope>NUCLEOTIDE SEQUENCE [LARGE SCALE GENOMIC DNA]</scope>
    <source>
        <strain evidence="1 2">CBS 120377</strain>
    </source>
</reference>
<dbReference type="RefSeq" id="XP_018067662.1">
    <property type="nucleotide sequence ID" value="XM_018217737.1"/>
</dbReference>
<dbReference type="Proteomes" id="UP000070700">
    <property type="component" value="Unassembled WGS sequence"/>
</dbReference>
<proteinExistence type="predicted"/>
<dbReference type="STRING" id="149040.A0A194X0B2"/>
<gene>
    <name evidence="1" type="ORF">LY89DRAFT_709156</name>
</gene>
<sequence>MAEAHSDLPLLTIVLLTAACLLSLVVLVQVGATYTSAYLAAPSEITTFIDTVDYSILENESYDKDVGKVARLEDKLRLGKLLREIQRCGDDLREDLNGLLVDEEGTKIKAGARLLWGHQRKRLEERVRRMDLLRMRFLVVYMGCIAATRTPEKEEKSLEKLHIPKAPGRPPILHAVTEGHARRVPLRRLTTQAMGHNDHVGSPQRMGWAGVVAELQNSPLMHKRHASIESAMGKAG</sequence>
<dbReference type="OrthoDB" id="3757673at2759"/>
<dbReference type="InParanoid" id="A0A194X0B2"/>
<evidence type="ECO:0000313" key="2">
    <source>
        <dbReference type="Proteomes" id="UP000070700"/>
    </source>
</evidence>
<name>A0A194X0B2_MOLSC</name>
<dbReference type="AlphaFoldDB" id="A0A194X0B2"/>
<organism evidence="1 2">
    <name type="scientific">Mollisia scopiformis</name>
    <name type="common">Conifer needle endophyte fungus</name>
    <name type="synonym">Phialocephala scopiformis</name>
    <dbReference type="NCBI Taxonomy" id="149040"/>
    <lineage>
        <taxon>Eukaryota</taxon>
        <taxon>Fungi</taxon>
        <taxon>Dikarya</taxon>
        <taxon>Ascomycota</taxon>
        <taxon>Pezizomycotina</taxon>
        <taxon>Leotiomycetes</taxon>
        <taxon>Helotiales</taxon>
        <taxon>Mollisiaceae</taxon>
        <taxon>Mollisia</taxon>
    </lineage>
</organism>
<dbReference type="GeneID" id="28827463"/>
<dbReference type="KEGG" id="psco:LY89DRAFT_709156"/>
<evidence type="ECO:0000313" key="1">
    <source>
        <dbReference type="EMBL" id="KUJ13307.1"/>
    </source>
</evidence>